<dbReference type="SUPFAM" id="SSF81296">
    <property type="entry name" value="E set domains"/>
    <property type="match status" value="1"/>
</dbReference>
<name>D2QMX4_SPILD</name>
<feature type="chain" id="PRO_5003035509" evidence="1">
    <location>
        <begin position="21"/>
        <end position="388"/>
    </location>
</feature>
<dbReference type="InterPro" id="IPR013783">
    <property type="entry name" value="Ig-like_fold"/>
</dbReference>
<dbReference type="RefSeq" id="WP_012926009.1">
    <property type="nucleotide sequence ID" value="NC_013730.1"/>
</dbReference>
<dbReference type="eggNOG" id="COG2382">
    <property type="taxonomic scope" value="Bacteria"/>
</dbReference>
<evidence type="ECO:0000256" key="1">
    <source>
        <dbReference type="SAM" id="SignalP"/>
    </source>
</evidence>
<dbReference type="InterPro" id="IPR050583">
    <property type="entry name" value="Mycobacterial_A85_antigen"/>
</dbReference>
<dbReference type="PANTHER" id="PTHR48098:SF1">
    <property type="entry name" value="DIACYLGLYCEROL ACYLTRANSFERASE_MYCOLYLTRANSFERASE AG85A"/>
    <property type="match status" value="1"/>
</dbReference>
<dbReference type="Gene3D" id="2.60.40.10">
    <property type="entry name" value="Immunoglobulins"/>
    <property type="match status" value="1"/>
</dbReference>
<gene>
    <name evidence="2" type="ordered locus">Slin_1408</name>
</gene>
<feature type="signal peptide" evidence="1">
    <location>
        <begin position="1"/>
        <end position="20"/>
    </location>
</feature>
<dbReference type="HOGENOM" id="CLU_037618_2_1_10"/>
<dbReference type="InterPro" id="IPR029058">
    <property type="entry name" value="AB_hydrolase_fold"/>
</dbReference>
<keyword evidence="1" id="KW-0732">Signal</keyword>
<dbReference type="Gene3D" id="3.40.50.1820">
    <property type="entry name" value="alpha/beta hydrolase"/>
    <property type="match status" value="1"/>
</dbReference>
<dbReference type="EMBL" id="CP001769">
    <property type="protein sequence ID" value="ADB37458.1"/>
    <property type="molecule type" value="Genomic_DNA"/>
</dbReference>
<protein>
    <submittedName>
        <fullName evidence="2">Esterase</fullName>
    </submittedName>
</protein>
<dbReference type="InterPro" id="IPR000801">
    <property type="entry name" value="Esterase-like"/>
</dbReference>
<dbReference type="CDD" id="cd02858">
    <property type="entry name" value="E_set_Esterase_N"/>
    <property type="match status" value="1"/>
</dbReference>
<evidence type="ECO:0000313" key="2">
    <source>
        <dbReference type="EMBL" id="ADB37458.1"/>
    </source>
</evidence>
<dbReference type="eggNOG" id="COG0296">
    <property type="taxonomic scope" value="Bacteria"/>
</dbReference>
<dbReference type="ESTHER" id="spild-d2qmx4">
    <property type="family name" value="A85-Feruloyl-Esterase"/>
</dbReference>
<reference evidence="2 3" key="1">
    <citation type="journal article" date="2010" name="Stand. Genomic Sci.">
        <title>Complete genome sequence of Spirosoma linguale type strain (1).</title>
        <authorList>
            <person name="Lail K."/>
            <person name="Sikorski J."/>
            <person name="Saunders E."/>
            <person name="Lapidus A."/>
            <person name="Glavina Del Rio T."/>
            <person name="Copeland A."/>
            <person name="Tice H."/>
            <person name="Cheng J.-F."/>
            <person name="Lucas S."/>
            <person name="Nolan M."/>
            <person name="Bruce D."/>
            <person name="Goodwin L."/>
            <person name="Pitluck S."/>
            <person name="Ivanova N."/>
            <person name="Mavromatis K."/>
            <person name="Ovchinnikova G."/>
            <person name="Pati A."/>
            <person name="Chen A."/>
            <person name="Palaniappan K."/>
            <person name="Land M."/>
            <person name="Hauser L."/>
            <person name="Chang Y.-J."/>
            <person name="Jeffries C.D."/>
            <person name="Chain P."/>
            <person name="Brettin T."/>
            <person name="Detter J.C."/>
            <person name="Schuetze A."/>
            <person name="Rohde M."/>
            <person name="Tindall B.J."/>
            <person name="Goeker M."/>
            <person name="Bristow J."/>
            <person name="Eisen J.A."/>
            <person name="Markowitz V."/>
            <person name="Hugenholtz P."/>
            <person name="Kyrpides N.C."/>
            <person name="Klenk H.-P."/>
            <person name="Chen F."/>
        </authorList>
    </citation>
    <scope>NUCLEOTIDE SEQUENCE [LARGE SCALE GENOMIC DNA]</scope>
    <source>
        <strain evidence="3">ATCC 33905 / DSM 74 / LMG 10896 / Claus 1</strain>
    </source>
</reference>
<dbReference type="AlphaFoldDB" id="D2QMX4"/>
<dbReference type="SUPFAM" id="SSF53474">
    <property type="entry name" value="alpha/beta-Hydrolases"/>
    <property type="match status" value="1"/>
</dbReference>
<dbReference type="PANTHER" id="PTHR48098">
    <property type="entry name" value="ENTEROCHELIN ESTERASE-RELATED"/>
    <property type="match status" value="1"/>
</dbReference>
<dbReference type="KEGG" id="sli:Slin_1408"/>
<organism evidence="2 3">
    <name type="scientific">Spirosoma linguale (strain ATCC 33905 / DSM 74 / LMG 10896 / Claus 1)</name>
    <dbReference type="NCBI Taxonomy" id="504472"/>
    <lineage>
        <taxon>Bacteria</taxon>
        <taxon>Pseudomonadati</taxon>
        <taxon>Bacteroidota</taxon>
        <taxon>Cytophagia</taxon>
        <taxon>Cytophagales</taxon>
        <taxon>Cytophagaceae</taxon>
        <taxon>Spirosoma</taxon>
    </lineage>
</organism>
<keyword evidence="3" id="KW-1185">Reference proteome</keyword>
<dbReference type="InterPro" id="IPR014756">
    <property type="entry name" value="Ig_E-set"/>
</dbReference>
<dbReference type="Pfam" id="PF00756">
    <property type="entry name" value="Esterase"/>
    <property type="match status" value="1"/>
</dbReference>
<accession>D2QMX4</accession>
<dbReference type="Proteomes" id="UP000002028">
    <property type="component" value="Chromosome"/>
</dbReference>
<dbReference type="GO" id="GO:0016747">
    <property type="term" value="F:acyltransferase activity, transferring groups other than amino-acyl groups"/>
    <property type="evidence" value="ECO:0007669"/>
    <property type="project" value="TreeGrafter"/>
</dbReference>
<evidence type="ECO:0000313" key="3">
    <source>
        <dbReference type="Proteomes" id="UP000002028"/>
    </source>
</evidence>
<dbReference type="STRING" id="504472.Slin_1408"/>
<sequence length="388" mass="43122">MKTIIALLICLVSLTVQAQAQNVGVPASTNIPGQKYPQILPDNRVVFRVKAPDARKLQIDLVKKYDMVKDTSGFWTVTTEPVVEGFHYYSLIADGIAICDPSSQTFYGMGRMASGIDIPDKDMDYYQPKNVPHGQVRSVNYYSDITKAWRRANVYTPPGYDENPKKRYPVLYLQHGAGEDETGWPTQGKMDFILDNLIAEGKATPMIVVMERGYATDPTRPVSTTATGPAGGGPASMNANVFPEVLVKEVIPMIDKSFRTLTDRDNRAMAGLSMGGFQTFQTTMTNLDKFAYIGGFSGAGRLQPGADIKQAYDGAWADADAFNKKMKLVYVSIGTKEPERMYTGVKGFHEALDKAGIKHVYYESPGTSHEWQTWRRSLRQYASLIFKK</sequence>
<proteinExistence type="predicted"/>